<evidence type="ECO:0000313" key="2">
    <source>
        <dbReference type="EMBL" id="KAA3471137.1"/>
    </source>
</evidence>
<dbReference type="Gene3D" id="3.30.420.10">
    <property type="entry name" value="Ribonuclease H-like superfamily/Ribonuclease H"/>
    <property type="match status" value="1"/>
</dbReference>
<proteinExistence type="predicted"/>
<dbReference type="AlphaFoldDB" id="A0A5B6VQ04"/>
<protein>
    <submittedName>
        <fullName evidence="2">Zinc finger, CCHC-type</fullName>
    </submittedName>
</protein>
<evidence type="ECO:0000313" key="3">
    <source>
        <dbReference type="Proteomes" id="UP000325315"/>
    </source>
</evidence>
<feature type="domain" description="RNase H type-1" evidence="1">
    <location>
        <begin position="2"/>
        <end position="58"/>
    </location>
</feature>
<dbReference type="GO" id="GO:0003676">
    <property type="term" value="F:nucleic acid binding"/>
    <property type="evidence" value="ECO:0007669"/>
    <property type="project" value="InterPro"/>
</dbReference>
<sequence>MIKGDSLTVIKKLQANRKDDSCISAYISNLKSLRKRFKNFIFSHIQRQGNQVVRQCVRNVGVSTSCSGQNFACQKLVGDWGLGTCMHSI</sequence>
<dbReference type="OrthoDB" id="10476602at2759"/>
<dbReference type="GO" id="GO:0004523">
    <property type="term" value="F:RNA-DNA hybrid ribonuclease activity"/>
    <property type="evidence" value="ECO:0007669"/>
    <property type="project" value="InterPro"/>
</dbReference>
<comment type="caution">
    <text evidence="2">The sequence shown here is derived from an EMBL/GenBank/DDBJ whole genome shotgun (WGS) entry which is preliminary data.</text>
</comment>
<dbReference type="Proteomes" id="UP000325315">
    <property type="component" value="Unassembled WGS sequence"/>
</dbReference>
<dbReference type="InterPro" id="IPR036397">
    <property type="entry name" value="RNaseH_sf"/>
</dbReference>
<dbReference type="Pfam" id="PF13456">
    <property type="entry name" value="RVT_3"/>
    <property type="match status" value="1"/>
</dbReference>
<name>A0A5B6VQ04_9ROSI</name>
<gene>
    <name evidence="2" type="ORF">EPI10_016789</name>
</gene>
<reference evidence="3" key="1">
    <citation type="journal article" date="2019" name="Plant Biotechnol. J.">
        <title>Genome sequencing of the Australian wild diploid species Gossypium australe highlights disease resistance and delayed gland morphogenesis.</title>
        <authorList>
            <person name="Cai Y."/>
            <person name="Cai X."/>
            <person name="Wang Q."/>
            <person name="Wang P."/>
            <person name="Zhang Y."/>
            <person name="Cai C."/>
            <person name="Xu Y."/>
            <person name="Wang K."/>
            <person name="Zhou Z."/>
            <person name="Wang C."/>
            <person name="Geng S."/>
            <person name="Li B."/>
            <person name="Dong Q."/>
            <person name="Hou Y."/>
            <person name="Wang H."/>
            <person name="Ai P."/>
            <person name="Liu Z."/>
            <person name="Yi F."/>
            <person name="Sun M."/>
            <person name="An G."/>
            <person name="Cheng J."/>
            <person name="Zhang Y."/>
            <person name="Shi Q."/>
            <person name="Xie Y."/>
            <person name="Shi X."/>
            <person name="Chang Y."/>
            <person name="Huang F."/>
            <person name="Chen Y."/>
            <person name="Hong S."/>
            <person name="Mi L."/>
            <person name="Sun Q."/>
            <person name="Zhang L."/>
            <person name="Zhou B."/>
            <person name="Peng R."/>
            <person name="Zhang X."/>
            <person name="Liu F."/>
        </authorList>
    </citation>
    <scope>NUCLEOTIDE SEQUENCE [LARGE SCALE GENOMIC DNA]</scope>
    <source>
        <strain evidence="3">cv. PA1801</strain>
    </source>
</reference>
<evidence type="ECO:0000259" key="1">
    <source>
        <dbReference type="Pfam" id="PF13456"/>
    </source>
</evidence>
<dbReference type="EMBL" id="SMMG02000006">
    <property type="protein sequence ID" value="KAA3471137.1"/>
    <property type="molecule type" value="Genomic_DNA"/>
</dbReference>
<dbReference type="InterPro" id="IPR002156">
    <property type="entry name" value="RNaseH_domain"/>
</dbReference>
<keyword evidence="3" id="KW-1185">Reference proteome</keyword>
<organism evidence="2 3">
    <name type="scientific">Gossypium australe</name>
    <dbReference type="NCBI Taxonomy" id="47621"/>
    <lineage>
        <taxon>Eukaryota</taxon>
        <taxon>Viridiplantae</taxon>
        <taxon>Streptophyta</taxon>
        <taxon>Embryophyta</taxon>
        <taxon>Tracheophyta</taxon>
        <taxon>Spermatophyta</taxon>
        <taxon>Magnoliopsida</taxon>
        <taxon>eudicotyledons</taxon>
        <taxon>Gunneridae</taxon>
        <taxon>Pentapetalae</taxon>
        <taxon>rosids</taxon>
        <taxon>malvids</taxon>
        <taxon>Malvales</taxon>
        <taxon>Malvaceae</taxon>
        <taxon>Malvoideae</taxon>
        <taxon>Gossypium</taxon>
    </lineage>
</organism>
<accession>A0A5B6VQ04</accession>